<dbReference type="HOGENOM" id="CLU_1826731_0_0_1"/>
<protein>
    <submittedName>
        <fullName evidence="2">Uncharacterized protein</fullName>
    </submittedName>
</protein>
<evidence type="ECO:0000313" key="2">
    <source>
        <dbReference type="EMBL" id="EEP81103.1"/>
    </source>
</evidence>
<dbReference type="eggNOG" id="ENOG502T9YS">
    <property type="taxonomic scope" value="Eukaryota"/>
</dbReference>
<dbReference type="KEGG" id="ure:UREG_05945"/>
<dbReference type="RefSeq" id="XP_002585256.1">
    <property type="nucleotide sequence ID" value="XM_002585210.1"/>
</dbReference>
<dbReference type="AlphaFoldDB" id="C4JU06"/>
<dbReference type="InParanoid" id="C4JU06"/>
<name>C4JU06_UNCRE</name>
<proteinExistence type="predicted"/>
<evidence type="ECO:0000256" key="1">
    <source>
        <dbReference type="SAM" id="Coils"/>
    </source>
</evidence>
<accession>C4JU06</accession>
<gene>
    <name evidence="2" type="ORF">UREG_05945</name>
</gene>
<dbReference type="Proteomes" id="UP000002058">
    <property type="component" value="Unassembled WGS sequence"/>
</dbReference>
<dbReference type="GeneID" id="8444339"/>
<organism evidence="2 3">
    <name type="scientific">Uncinocarpus reesii (strain UAMH 1704)</name>
    <dbReference type="NCBI Taxonomy" id="336963"/>
    <lineage>
        <taxon>Eukaryota</taxon>
        <taxon>Fungi</taxon>
        <taxon>Dikarya</taxon>
        <taxon>Ascomycota</taxon>
        <taxon>Pezizomycotina</taxon>
        <taxon>Eurotiomycetes</taxon>
        <taxon>Eurotiomycetidae</taxon>
        <taxon>Onygenales</taxon>
        <taxon>Onygenaceae</taxon>
        <taxon>Uncinocarpus</taxon>
    </lineage>
</organism>
<reference evidence="3" key="1">
    <citation type="journal article" date="2009" name="Genome Res.">
        <title>Comparative genomic analyses of the human fungal pathogens Coccidioides and their relatives.</title>
        <authorList>
            <person name="Sharpton T.J."/>
            <person name="Stajich J.E."/>
            <person name="Rounsley S.D."/>
            <person name="Gardner M.J."/>
            <person name="Wortman J.R."/>
            <person name="Jordar V.S."/>
            <person name="Maiti R."/>
            <person name="Kodira C.D."/>
            <person name="Neafsey D.E."/>
            <person name="Zeng Q."/>
            <person name="Hung C.-Y."/>
            <person name="McMahan C."/>
            <person name="Muszewska A."/>
            <person name="Grynberg M."/>
            <person name="Mandel M.A."/>
            <person name="Kellner E.M."/>
            <person name="Barker B.M."/>
            <person name="Galgiani J.N."/>
            <person name="Orbach M.J."/>
            <person name="Kirkland T.N."/>
            <person name="Cole G.T."/>
            <person name="Henn M.R."/>
            <person name="Birren B.W."/>
            <person name="Taylor J.W."/>
        </authorList>
    </citation>
    <scope>NUCLEOTIDE SEQUENCE [LARGE SCALE GENOMIC DNA]</scope>
    <source>
        <strain evidence="3">UAMH 1704</strain>
    </source>
</reference>
<feature type="coiled-coil region" evidence="1">
    <location>
        <begin position="6"/>
        <end position="33"/>
    </location>
</feature>
<sequence length="130" mass="15098">MLVACKKQKTEEKKKHDEEAMQAQEEIKNKICQKIKIELAAHSIAACIQTHTHAMMAALEVKVIAHEHNHLTATDLLKNEMEKKMKTFQSHLQTSLDKEMLSPPEKMNEEEFKIVISFNEEKENEKEKND</sequence>
<keyword evidence="1" id="KW-0175">Coiled coil</keyword>
<evidence type="ECO:0000313" key="3">
    <source>
        <dbReference type="Proteomes" id="UP000002058"/>
    </source>
</evidence>
<dbReference type="EMBL" id="CH476617">
    <property type="protein sequence ID" value="EEP81103.1"/>
    <property type="molecule type" value="Genomic_DNA"/>
</dbReference>
<dbReference type="VEuPathDB" id="FungiDB:UREG_05945"/>
<keyword evidence="3" id="KW-1185">Reference proteome</keyword>